<organism evidence="1 2">
    <name type="scientific">Nelumbo nucifera</name>
    <name type="common">Sacred lotus</name>
    <dbReference type="NCBI Taxonomy" id="4432"/>
    <lineage>
        <taxon>Eukaryota</taxon>
        <taxon>Viridiplantae</taxon>
        <taxon>Streptophyta</taxon>
        <taxon>Embryophyta</taxon>
        <taxon>Tracheophyta</taxon>
        <taxon>Spermatophyta</taxon>
        <taxon>Magnoliopsida</taxon>
        <taxon>Proteales</taxon>
        <taxon>Nelumbonaceae</taxon>
        <taxon>Nelumbo</taxon>
    </lineage>
</organism>
<proteinExistence type="predicted"/>
<dbReference type="AlphaFoldDB" id="A0A822ZRF8"/>
<name>A0A822ZRF8_NELNU</name>
<sequence>MIVVLYTTSDARRKLSSILICFFFFKPGSRDLPAPPPGTEVNREPKLGSSVFQVCDQTDNSSAPVGCGTSLDPLSSVFQVYDQTNDSSALLRLAAEQAWIPCDHTNGQHFERDLTGSRVNEVDIPKGDPTRIRSSLFLTPISFFIRWFFTKAIVSFAYETCFPCT</sequence>
<reference evidence="1 2" key="1">
    <citation type="journal article" date="2020" name="Mol. Biol. Evol.">
        <title>Distinct Expression and Methylation Patterns for Genes with Different Fates following a Single Whole-Genome Duplication in Flowering Plants.</title>
        <authorList>
            <person name="Shi T."/>
            <person name="Rahmani R.S."/>
            <person name="Gugger P.F."/>
            <person name="Wang M."/>
            <person name="Li H."/>
            <person name="Zhang Y."/>
            <person name="Li Z."/>
            <person name="Wang Q."/>
            <person name="Van de Peer Y."/>
            <person name="Marchal K."/>
            <person name="Chen J."/>
        </authorList>
    </citation>
    <scope>NUCLEOTIDE SEQUENCE [LARGE SCALE GENOMIC DNA]</scope>
    <source>
        <tissue evidence="1">Leaf</tissue>
    </source>
</reference>
<gene>
    <name evidence="1" type="ORF">HUJ06_003766</name>
</gene>
<comment type="caution">
    <text evidence="1">The sequence shown here is derived from an EMBL/GenBank/DDBJ whole genome shotgun (WGS) entry which is preliminary data.</text>
</comment>
<keyword evidence="2" id="KW-1185">Reference proteome</keyword>
<dbReference type="Proteomes" id="UP000607653">
    <property type="component" value="Unassembled WGS sequence"/>
</dbReference>
<evidence type="ECO:0000313" key="1">
    <source>
        <dbReference type="EMBL" id="DAD45536.1"/>
    </source>
</evidence>
<protein>
    <submittedName>
        <fullName evidence="1">Uncharacterized protein</fullName>
    </submittedName>
</protein>
<evidence type="ECO:0000313" key="2">
    <source>
        <dbReference type="Proteomes" id="UP000607653"/>
    </source>
</evidence>
<dbReference type="EMBL" id="DUZY01000007">
    <property type="protein sequence ID" value="DAD45536.1"/>
    <property type="molecule type" value="Genomic_DNA"/>
</dbReference>
<accession>A0A822ZRF8</accession>